<dbReference type="Proteomes" id="UP000828390">
    <property type="component" value="Unassembled WGS sequence"/>
</dbReference>
<name>A0A9D4IJ79_DREPO</name>
<dbReference type="AlphaFoldDB" id="A0A9D4IJ79"/>
<evidence type="ECO:0008006" key="4">
    <source>
        <dbReference type="Google" id="ProtNLM"/>
    </source>
</evidence>
<keyword evidence="1" id="KW-0732">Signal</keyword>
<feature type="signal peptide" evidence="1">
    <location>
        <begin position="1"/>
        <end position="15"/>
    </location>
</feature>
<evidence type="ECO:0000313" key="3">
    <source>
        <dbReference type="Proteomes" id="UP000828390"/>
    </source>
</evidence>
<proteinExistence type="predicted"/>
<sequence length="53" mass="5573">MGSLCAGAAVPMSCCCCCCISPSDCGWRACTCSRTYWTLPWGSMFSCCSISAI</sequence>
<reference evidence="2" key="2">
    <citation type="submission" date="2020-11" db="EMBL/GenBank/DDBJ databases">
        <authorList>
            <person name="McCartney M.A."/>
            <person name="Auch B."/>
            <person name="Kono T."/>
            <person name="Mallez S."/>
            <person name="Becker A."/>
            <person name="Gohl D.M."/>
            <person name="Silverstein K.A.T."/>
            <person name="Koren S."/>
            <person name="Bechman K.B."/>
            <person name="Herman A."/>
            <person name="Abrahante J.E."/>
            <person name="Garbe J."/>
        </authorList>
    </citation>
    <scope>NUCLEOTIDE SEQUENCE</scope>
    <source>
        <strain evidence="2">Duluth1</strain>
        <tissue evidence="2">Whole animal</tissue>
    </source>
</reference>
<dbReference type="EMBL" id="JAIWYP010000009">
    <property type="protein sequence ID" value="KAH3774562.1"/>
    <property type="molecule type" value="Genomic_DNA"/>
</dbReference>
<feature type="chain" id="PRO_5038649057" description="Secreted protein" evidence="1">
    <location>
        <begin position="16"/>
        <end position="53"/>
    </location>
</feature>
<reference evidence="2" key="1">
    <citation type="journal article" date="2019" name="bioRxiv">
        <title>The Genome of the Zebra Mussel, Dreissena polymorpha: A Resource for Invasive Species Research.</title>
        <authorList>
            <person name="McCartney M.A."/>
            <person name="Auch B."/>
            <person name="Kono T."/>
            <person name="Mallez S."/>
            <person name="Zhang Y."/>
            <person name="Obille A."/>
            <person name="Becker A."/>
            <person name="Abrahante J.E."/>
            <person name="Garbe J."/>
            <person name="Badalamenti J.P."/>
            <person name="Herman A."/>
            <person name="Mangelson H."/>
            <person name="Liachko I."/>
            <person name="Sullivan S."/>
            <person name="Sone E.D."/>
            <person name="Koren S."/>
            <person name="Silverstein K.A.T."/>
            <person name="Beckman K.B."/>
            <person name="Gohl D.M."/>
        </authorList>
    </citation>
    <scope>NUCLEOTIDE SEQUENCE</scope>
    <source>
        <strain evidence="2">Duluth1</strain>
        <tissue evidence="2">Whole animal</tissue>
    </source>
</reference>
<comment type="caution">
    <text evidence="2">The sequence shown here is derived from an EMBL/GenBank/DDBJ whole genome shotgun (WGS) entry which is preliminary data.</text>
</comment>
<organism evidence="2 3">
    <name type="scientific">Dreissena polymorpha</name>
    <name type="common">Zebra mussel</name>
    <name type="synonym">Mytilus polymorpha</name>
    <dbReference type="NCBI Taxonomy" id="45954"/>
    <lineage>
        <taxon>Eukaryota</taxon>
        <taxon>Metazoa</taxon>
        <taxon>Spiralia</taxon>
        <taxon>Lophotrochozoa</taxon>
        <taxon>Mollusca</taxon>
        <taxon>Bivalvia</taxon>
        <taxon>Autobranchia</taxon>
        <taxon>Heteroconchia</taxon>
        <taxon>Euheterodonta</taxon>
        <taxon>Imparidentia</taxon>
        <taxon>Neoheterodontei</taxon>
        <taxon>Myida</taxon>
        <taxon>Dreissenoidea</taxon>
        <taxon>Dreissenidae</taxon>
        <taxon>Dreissena</taxon>
    </lineage>
</organism>
<evidence type="ECO:0000313" key="2">
    <source>
        <dbReference type="EMBL" id="KAH3774562.1"/>
    </source>
</evidence>
<accession>A0A9D4IJ79</accession>
<keyword evidence="3" id="KW-1185">Reference proteome</keyword>
<evidence type="ECO:0000256" key="1">
    <source>
        <dbReference type="SAM" id="SignalP"/>
    </source>
</evidence>
<protein>
    <recommendedName>
        <fullName evidence="4">Secreted protein</fullName>
    </recommendedName>
</protein>
<gene>
    <name evidence="2" type="ORF">DPMN_175944</name>
</gene>